<evidence type="ECO:0000256" key="7">
    <source>
        <dbReference type="ARBA" id="ARBA00022737"/>
    </source>
</evidence>
<proteinExistence type="inferred from homology"/>
<evidence type="ECO:0000256" key="2">
    <source>
        <dbReference type="ARBA" id="ARBA00009592"/>
    </source>
</evidence>
<sequence length="135" mass="14852">MREKTVKFSLRKEERVILSLRAQGTSFQQAAGAFMARHTFMDANMQILAPNGKAHGAGDIPHDIGFLIGLRVLNFSGNQLSGEIPNSFEKLLQLESLDLSRNNLTGAIPIELQLLTFLSYLDVSLNNLSGRIPQG</sequence>
<keyword evidence="8" id="KW-1133">Transmembrane helix</keyword>
<dbReference type="Pfam" id="PF12799">
    <property type="entry name" value="LRR_4"/>
    <property type="match status" value="1"/>
</dbReference>
<keyword evidence="13" id="KW-1185">Reference proteome</keyword>
<comment type="subcellular location">
    <subcellularLocation>
        <location evidence="1">Cell membrane</location>
    </subcellularLocation>
    <subcellularLocation>
        <location evidence="11">Endomembrane system</location>
        <topology evidence="11">Single-pass membrane protein</topology>
    </subcellularLocation>
</comment>
<name>A0AA38FUL5_TAXCH</name>
<dbReference type="AlphaFoldDB" id="A0AA38FUL5"/>
<evidence type="ECO:0000256" key="10">
    <source>
        <dbReference type="ARBA" id="ARBA00023180"/>
    </source>
</evidence>
<evidence type="ECO:0000256" key="1">
    <source>
        <dbReference type="ARBA" id="ARBA00004236"/>
    </source>
</evidence>
<evidence type="ECO:0000256" key="11">
    <source>
        <dbReference type="ARBA" id="ARBA00037847"/>
    </source>
</evidence>
<evidence type="ECO:0000256" key="5">
    <source>
        <dbReference type="ARBA" id="ARBA00022692"/>
    </source>
</evidence>
<evidence type="ECO:0000256" key="3">
    <source>
        <dbReference type="ARBA" id="ARBA00022475"/>
    </source>
</evidence>
<reference evidence="12 13" key="1">
    <citation type="journal article" date="2021" name="Nat. Plants">
        <title>The Taxus genome provides insights into paclitaxel biosynthesis.</title>
        <authorList>
            <person name="Xiong X."/>
            <person name="Gou J."/>
            <person name="Liao Q."/>
            <person name="Li Y."/>
            <person name="Zhou Q."/>
            <person name="Bi G."/>
            <person name="Li C."/>
            <person name="Du R."/>
            <person name="Wang X."/>
            <person name="Sun T."/>
            <person name="Guo L."/>
            <person name="Liang H."/>
            <person name="Lu P."/>
            <person name="Wu Y."/>
            <person name="Zhang Z."/>
            <person name="Ro D.K."/>
            <person name="Shang Y."/>
            <person name="Huang S."/>
            <person name="Yan J."/>
        </authorList>
    </citation>
    <scope>NUCLEOTIDE SEQUENCE [LARGE SCALE GENOMIC DNA]</scope>
    <source>
        <strain evidence="12">Ta-2019</strain>
    </source>
</reference>
<keyword evidence="3" id="KW-1003">Cell membrane</keyword>
<evidence type="ECO:0000256" key="4">
    <source>
        <dbReference type="ARBA" id="ARBA00022614"/>
    </source>
</evidence>
<dbReference type="Proteomes" id="UP000824469">
    <property type="component" value="Unassembled WGS sequence"/>
</dbReference>
<comment type="caution">
    <text evidence="12">The sequence shown here is derived from an EMBL/GenBank/DDBJ whole genome shotgun (WGS) entry which is preliminary data.</text>
</comment>
<evidence type="ECO:0000256" key="8">
    <source>
        <dbReference type="ARBA" id="ARBA00022989"/>
    </source>
</evidence>
<dbReference type="InterPro" id="IPR032675">
    <property type="entry name" value="LRR_dom_sf"/>
</dbReference>
<dbReference type="PANTHER" id="PTHR48062:SF52">
    <property type="entry name" value="RECEPTOR-LIKE PROTEIN 8-RELATED"/>
    <property type="match status" value="1"/>
</dbReference>
<dbReference type="InterPro" id="IPR025875">
    <property type="entry name" value="Leu-rich_rpt_4"/>
</dbReference>
<dbReference type="PRINTS" id="PR00019">
    <property type="entry name" value="LEURICHRPT"/>
</dbReference>
<evidence type="ECO:0000256" key="6">
    <source>
        <dbReference type="ARBA" id="ARBA00022729"/>
    </source>
</evidence>
<dbReference type="GO" id="GO:0005886">
    <property type="term" value="C:plasma membrane"/>
    <property type="evidence" value="ECO:0007669"/>
    <property type="project" value="UniProtKB-SubCell"/>
</dbReference>
<comment type="similarity">
    <text evidence="2">Belongs to the RLP family.</text>
</comment>
<evidence type="ECO:0000256" key="9">
    <source>
        <dbReference type="ARBA" id="ARBA00023136"/>
    </source>
</evidence>
<gene>
    <name evidence="12" type="ORF">KI387_025787</name>
</gene>
<dbReference type="Gene3D" id="3.80.10.10">
    <property type="entry name" value="Ribonuclease Inhibitor"/>
    <property type="match status" value="1"/>
</dbReference>
<dbReference type="InterPro" id="IPR051502">
    <property type="entry name" value="RLP_Defense_Trigger"/>
</dbReference>
<keyword evidence="7" id="KW-0677">Repeat</keyword>
<evidence type="ECO:0000313" key="13">
    <source>
        <dbReference type="Proteomes" id="UP000824469"/>
    </source>
</evidence>
<keyword evidence="5" id="KW-0812">Transmembrane</keyword>
<protein>
    <submittedName>
        <fullName evidence="12">Uncharacterized protein</fullName>
    </submittedName>
</protein>
<dbReference type="PANTHER" id="PTHR48062">
    <property type="entry name" value="RECEPTOR-LIKE PROTEIN 14"/>
    <property type="match status" value="1"/>
</dbReference>
<accession>A0AA38FUL5</accession>
<dbReference type="FunFam" id="3.80.10.10:FF:000041">
    <property type="entry name" value="LRR receptor-like serine/threonine-protein kinase ERECTA"/>
    <property type="match status" value="1"/>
</dbReference>
<organism evidence="12 13">
    <name type="scientific">Taxus chinensis</name>
    <name type="common">Chinese yew</name>
    <name type="synonym">Taxus wallichiana var. chinensis</name>
    <dbReference type="NCBI Taxonomy" id="29808"/>
    <lineage>
        <taxon>Eukaryota</taxon>
        <taxon>Viridiplantae</taxon>
        <taxon>Streptophyta</taxon>
        <taxon>Embryophyta</taxon>
        <taxon>Tracheophyta</taxon>
        <taxon>Spermatophyta</taxon>
        <taxon>Pinopsida</taxon>
        <taxon>Pinidae</taxon>
        <taxon>Conifers II</taxon>
        <taxon>Cupressales</taxon>
        <taxon>Taxaceae</taxon>
        <taxon>Taxus</taxon>
    </lineage>
</organism>
<keyword evidence="9" id="KW-0472">Membrane</keyword>
<keyword evidence="4" id="KW-0433">Leucine-rich repeat</keyword>
<keyword evidence="6" id="KW-0732">Signal</keyword>
<dbReference type="GO" id="GO:0012505">
    <property type="term" value="C:endomembrane system"/>
    <property type="evidence" value="ECO:0007669"/>
    <property type="project" value="UniProtKB-SubCell"/>
</dbReference>
<feature type="non-terminal residue" evidence="12">
    <location>
        <position position="1"/>
    </location>
</feature>
<evidence type="ECO:0000313" key="12">
    <source>
        <dbReference type="EMBL" id="KAH9310752.1"/>
    </source>
</evidence>
<dbReference type="SUPFAM" id="SSF52058">
    <property type="entry name" value="L domain-like"/>
    <property type="match status" value="1"/>
</dbReference>
<keyword evidence="10" id="KW-0325">Glycoprotein</keyword>
<dbReference type="EMBL" id="JAHRHJ020000006">
    <property type="protein sequence ID" value="KAH9310752.1"/>
    <property type="molecule type" value="Genomic_DNA"/>
</dbReference>